<reference evidence="1 2" key="1">
    <citation type="submission" date="2023-04" db="EMBL/GenBank/DDBJ databases">
        <title>Marinoamorphus aggregata gen. nov., sp. Nov., isolate from tissue of brittle star Ophioplocus japonicus.</title>
        <authorList>
            <person name="Kawano K."/>
            <person name="Sawayama S."/>
            <person name="Nakagawa S."/>
        </authorList>
    </citation>
    <scope>NUCLEOTIDE SEQUENCE [LARGE SCALE GENOMIC DNA]</scope>
    <source>
        <strain evidence="1 2">NKW23</strain>
    </source>
</reference>
<evidence type="ECO:0000313" key="1">
    <source>
        <dbReference type="EMBL" id="GMG85405.1"/>
    </source>
</evidence>
<proteinExistence type="predicted"/>
<protein>
    <submittedName>
        <fullName evidence="1">Uncharacterized protein</fullName>
    </submittedName>
</protein>
<evidence type="ECO:0000313" key="2">
    <source>
        <dbReference type="Proteomes" id="UP001239909"/>
    </source>
</evidence>
<organism evidence="1 2">
    <name type="scientific">Paralimibaculum aggregatum</name>
    <dbReference type="NCBI Taxonomy" id="3036245"/>
    <lineage>
        <taxon>Bacteria</taxon>
        <taxon>Pseudomonadati</taxon>
        <taxon>Pseudomonadota</taxon>
        <taxon>Alphaproteobacteria</taxon>
        <taxon>Rhodobacterales</taxon>
        <taxon>Paracoccaceae</taxon>
        <taxon>Paralimibaculum</taxon>
    </lineage>
</organism>
<comment type="caution">
    <text evidence="1">The sequence shown here is derived from an EMBL/GenBank/DDBJ whole genome shotgun (WGS) entry which is preliminary data.</text>
</comment>
<dbReference type="Proteomes" id="UP001239909">
    <property type="component" value="Unassembled WGS sequence"/>
</dbReference>
<accession>A0ABQ6LTI6</accession>
<sequence>MTNGIGAFAKGLGQAGIALRSRFIPAAQGAARENDVMLRMDSEDRTHAEIPGFRNRGEILFPDPRDHVPCSRRAFERLDGLAAEGRGPRVAPPVSRDVDRFHALPVRPATNRAPAGGARYLGYFFSAVQMRS</sequence>
<name>A0ABQ6LTI6_9RHOB</name>
<keyword evidence="2" id="KW-1185">Reference proteome</keyword>
<dbReference type="EMBL" id="BSYI01000064">
    <property type="protein sequence ID" value="GMG85405.1"/>
    <property type="molecule type" value="Genomic_DNA"/>
</dbReference>
<dbReference type="RefSeq" id="WP_285674752.1">
    <property type="nucleotide sequence ID" value="NZ_BSYI01000064.1"/>
</dbReference>
<gene>
    <name evidence="1" type="ORF">LNKW23_46250</name>
</gene>